<protein>
    <submittedName>
        <fullName evidence="1">Uncharacterized protein</fullName>
    </submittedName>
</protein>
<comment type="caution">
    <text evidence="1">The sequence shown here is derived from an EMBL/GenBank/DDBJ whole genome shotgun (WGS) entry which is preliminary data.</text>
</comment>
<accession>A0ABV8VCB9</accession>
<evidence type="ECO:0000313" key="1">
    <source>
        <dbReference type="EMBL" id="MFC4364479.1"/>
    </source>
</evidence>
<dbReference type="EMBL" id="JBHSCX010000030">
    <property type="protein sequence ID" value="MFC4364479.1"/>
    <property type="molecule type" value="Genomic_DNA"/>
</dbReference>
<dbReference type="Proteomes" id="UP001595840">
    <property type="component" value="Unassembled WGS sequence"/>
</dbReference>
<gene>
    <name evidence="1" type="ORF">ACFOX3_19390</name>
</gene>
<keyword evidence="2" id="KW-1185">Reference proteome</keyword>
<sequence length="184" mass="20831">MIPIDLVHELLPNFGITSPSNLYERRVKDDGFEEDDVLELLEEGPFIVSIDWRAWLQDELEVISKILLKLGARLEFSLNGDGNAGLVRIGDKESNIKYEPNDDDGCFDNAMLSISKVLPSDLEVRSSVHNGQNDTSCYAILPKSHWEKVDEIAGDLISTYFQAFEVKYQKESLLSIVSSFFRKT</sequence>
<organism evidence="1 2">
    <name type="scientific">Simiduia curdlanivorans</name>
    <dbReference type="NCBI Taxonomy" id="1492769"/>
    <lineage>
        <taxon>Bacteria</taxon>
        <taxon>Pseudomonadati</taxon>
        <taxon>Pseudomonadota</taxon>
        <taxon>Gammaproteobacteria</taxon>
        <taxon>Cellvibrionales</taxon>
        <taxon>Cellvibrionaceae</taxon>
        <taxon>Simiduia</taxon>
    </lineage>
</organism>
<dbReference type="RefSeq" id="WP_290264351.1">
    <property type="nucleotide sequence ID" value="NZ_JAUFQG010000006.1"/>
</dbReference>
<proteinExistence type="predicted"/>
<reference evidence="2" key="1">
    <citation type="journal article" date="2019" name="Int. J. Syst. Evol. Microbiol.">
        <title>The Global Catalogue of Microorganisms (GCM) 10K type strain sequencing project: providing services to taxonomists for standard genome sequencing and annotation.</title>
        <authorList>
            <consortium name="The Broad Institute Genomics Platform"/>
            <consortium name="The Broad Institute Genome Sequencing Center for Infectious Disease"/>
            <person name="Wu L."/>
            <person name="Ma J."/>
        </authorList>
    </citation>
    <scope>NUCLEOTIDE SEQUENCE [LARGE SCALE GENOMIC DNA]</scope>
    <source>
        <strain evidence="2">CECT 8570</strain>
    </source>
</reference>
<name>A0ABV8VCB9_9GAMM</name>
<evidence type="ECO:0000313" key="2">
    <source>
        <dbReference type="Proteomes" id="UP001595840"/>
    </source>
</evidence>